<dbReference type="RefSeq" id="WP_115689146.1">
    <property type="nucleotide sequence ID" value="NZ_CP031417.1"/>
</dbReference>
<organism evidence="2 3">
    <name type="scientific">Pseudolabrys taiwanensis</name>
    <dbReference type="NCBI Taxonomy" id="331696"/>
    <lineage>
        <taxon>Bacteria</taxon>
        <taxon>Pseudomonadati</taxon>
        <taxon>Pseudomonadota</taxon>
        <taxon>Alphaproteobacteria</taxon>
        <taxon>Hyphomicrobiales</taxon>
        <taxon>Xanthobacteraceae</taxon>
        <taxon>Pseudolabrys</taxon>
    </lineage>
</organism>
<proteinExistence type="predicted"/>
<gene>
    <name evidence="2" type="ORF">DW352_05165</name>
</gene>
<feature type="chain" id="PRO_5016872087" evidence="1">
    <location>
        <begin position="21"/>
        <end position="101"/>
    </location>
</feature>
<dbReference type="Proteomes" id="UP000254889">
    <property type="component" value="Chromosome"/>
</dbReference>
<keyword evidence="3" id="KW-1185">Reference proteome</keyword>
<evidence type="ECO:0000256" key="1">
    <source>
        <dbReference type="SAM" id="SignalP"/>
    </source>
</evidence>
<dbReference type="EMBL" id="CP031417">
    <property type="protein sequence ID" value="AXK79959.1"/>
    <property type="molecule type" value="Genomic_DNA"/>
</dbReference>
<dbReference type="AlphaFoldDB" id="A0A345ZSR2"/>
<evidence type="ECO:0000313" key="2">
    <source>
        <dbReference type="EMBL" id="AXK79959.1"/>
    </source>
</evidence>
<keyword evidence="1" id="KW-0732">Signal</keyword>
<sequence>MRKLLLTALTLLTMGTSASAESIAVQFVSRSKADAIRIVELRRAELAGAADFVQAAIMALPPDSPHSLVSVDVFGNLWDRSNGPKEHSILTIKVTPLSIAD</sequence>
<accession>A0A345ZSR2</accession>
<protein>
    <submittedName>
        <fullName evidence="2">Uncharacterized protein</fullName>
    </submittedName>
</protein>
<feature type="signal peptide" evidence="1">
    <location>
        <begin position="1"/>
        <end position="20"/>
    </location>
</feature>
<dbReference type="KEGG" id="ptaw:DW352_05165"/>
<reference evidence="2 3" key="1">
    <citation type="submission" date="2018-07" db="EMBL/GenBank/DDBJ databases">
        <authorList>
            <person name="Quirk P.G."/>
            <person name="Krulwich T.A."/>
        </authorList>
    </citation>
    <scope>NUCLEOTIDE SEQUENCE [LARGE SCALE GENOMIC DNA]</scope>
    <source>
        <strain evidence="2 3">CC-BB4</strain>
    </source>
</reference>
<name>A0A345ZSR2_9HYPH</name>
<evidence type="ECO:0000313" key="3">
    <source>
        <dbReference type="Proteomes" id="UP000254889"/>
    </source>
</evidence>